<comment type="caution">
    <text evidence="2">The sequence shown here is derived from an EMBL/GenBank/DDBJ whole genome shotgun (WGS) entry which is preliminary data.</text>
</comment>
<dbReference type="InterPro" id="IPR036390">
    <property type="entry name" value="WH_DNA-bd_sf"/>
</dbReference>
<dbReference type="InterPro" id="IPR036388">
    <property type="entry name" value="WH-like_DNA-bd_sf"/>
</dbReference>
<dbReference type="RefSeq" id="WP_345840439.1">
    <property type="nucleotide sequence ID" value="NZ_JBDIME010000008.1"/>
</dbReference>
<feature type="domain" description="HTH marR-type" evidence="1">
    <location>
        <begin position="50"/>
        <end position="109"/>
    </location>
</feature>
<accession>A0ABU9Y3H7</accession>
<name>A0ABU9Y3H7_9SPHN</name>
<evidence type="ECO:0000259" key="1">
    <source>
        <dbReference type="Pfam" id="PF12802"/>
    </source>
</evidence>
<organism evidence="2 3">
    <name type="scientific">Sphingomonas oligophenolica</name>
    <dbReference type="NCBI Taxonomy" id="301154"/>
    <lineage>
        <taxon>Bacteria</taxon>
        <taxon>Pseudomonadati</taxon>
        <taxon>Pseudomonadota</taxon>
        <taxon>Alphaproteobacteria</taxon>
        <taxon>Sphingomonadales</taxon>
        <taxon>Sphingomonadaceae</taxon>
        <taxon>Sphingomonas</taxon>
    </lineage>
</organism>
<dbReference type="Gene3D" id="1.10.10.10">
    <property type="entry name" value="Winged helix-like DNA-binding domain superfamily/Winged helix DNA-binding domain"/>
    <property type="match status" value="1"/>
</dbReference>
<evidence type="ECO:0000313" key="3">
    <source>
        <dbReference type="Proteomes" id="UP001419910"/>
    </source>
</evidence>
<dbReference type="SUPFAM" id="SSF46785">
    <property type="entry name" value="Winged helix' DNA-binding domain"/>
    <property type="match status" value="1"/>
</dbReference>
<dbReference type="InterPro" id="IPR000835">
    <property type="entry name" value="HTH_MarR-typ"/>
</dbReference>
<reference evidence="2 3" key="1">
    <citation type="submission" date="2024-05" db="EMBL/GenBank/DDBJ databases">
        <authorList>
            <person name="Liu Q."/>
            <person name="Xin Y.-H."/>
        </authorList>
    </citation>
    <scope>NUCLEOTIDE SEQUENCE [LARGE SCALE GENOMIC DNA]</scope>
    <source>
        <strain evidence="2 3">CGMCC 1.10181</strain>
    </source>
</reference>
<dbReference type="EMBL" id="JBDIME010000008">
    <property type="protein sequence ID" value="MEN2790341.1"/>
    <property type="molecule type" value="Genomic_DNA"/>
</dbReference>
<gene>
    <name evidence="2" type="ORF">ABC974_11940</name>
</gene>
<dbReference type="Proteomes" id="UP001419910">
    <property type="component" value="Unassembled WGS sequence"/>
</dbReference>
<sequence length="139" mass="15037">MPASLRQLLGPIEADLRGAPPRSALPALADILYRHAVTRAAGFSLPPVADPAWLLLLALYGADARGERLSLSALCRTAAVPVTTAFRCILRLEDLALVERVPDPRDRRRAWVGLSARGRDALTGQLVALHADIARILFE</sequence>
<proteinExistence type="predicted"/>
<dbReference type="Pfam" id="PF12802">
    <property type="entry name" value="MarR_2"/>
    <property type="match status" value="1"/>
</dbReference>
<keyword evidence="3" id="KW-1185">Reference proteome</keyword>
<evidence type="ECO:0000313" key="2">
    <source>
        <dbReference type="EMBL" id="MEN2790341.1"/>
    </source>
</evidence>
<protein>
    <submittedName>
        <fullName evidence="2">MarR family transcriptional regulator</fullName>
    </submittedName>
</protein>